<dbReference type="InterPro" id="IPR001357">
    <property type="entry name" value="BRCT_dom"/>
</dbReference>
<dbReference type="InterPro" id="IPR037185">
    <property type="entry name" value="EmrE-like"/>
</dbReference>
<dbReference type="Gene3D" id="3.40.50.1000">
    <property type="entry name" value="HAD superfamily/HAD-like"/>
    <property type="match status" value="1"/>
</dbReference>
<dbReference type="OrthoDB" id="408493at2759"/>
<keyword evidence="5 10" id="KW-1133">Transmembrane helix</keyword>
<dbReference type="SUPFAM" id="SSF103481">
    <property type="entry name" value="Multidrug resistance efflux transporter EmrE"/>
    <property type="match status" value="1"/>
</dbReference>
<feature type="binding site" evidence="9">
    <location>
        <position position="896"/>
    </location>
    <ligand>
        <name>Fe cation</name>
        <dbReference type="ChEBI" id="CHEBI:24875"/>
        <note>catalytic</note>
    </ligand>
</feature>
<gene>
    <name evidence="12" type="ORF">FOZ61_007976</name>
</gene>
<dbReference type="InterPro" id="IPR004294">
    <property type="entry name" value="Carotenoid_Oase"/>
</dbReference>
<dbReference type="GO" id="GO:0010436">
    <property type="term" value="F:carotenoid dioxygenase activity"/>
    <property type="evidence" value="ECO:0007669"/>
    <property type="project" value="TreeGrafter"/>
</dbReference>
<evidence type="ECO:0000256" key="4">
    <source>
        <dbReference type="ARBA" id="ARBA00022723"/>
    </source>
</evidence>
<dbReference type="EMBL" id="JABAHT010000503">
    <property type="protein sequence ID" value="KAF4654878.1"/>
    <property type="molecule type" value="Genomic_DNA"/>
</dbReference>
<feature type="binding site" evidence="9">
    <location>
        <position position="1010"/>
    </location>
    <ligand>
        <name>Fe cation</name>
        <dbReference type="ChEBI" id="CHEBI:24875"/>
        <note>catalytic</note>
    </ligand>
</feature>
<evidence type="ECO:0000256" key="2">
    <source>
        <dbReference type="ARBA" id="ARBA00006787"/>
    </source>
</evidence>
<dbReference type="PROSITE" id="PS50172">
    <property type="entry name" value="BRCT"/>
    <property type="match status" value="1"/>
</dbReference>
<comment type="subcellular location">
    <subcellularLocation>
        <location evidence="1">Membrane</location>
        <topology evidence="1">Multi-pass membrane protein</topology>
    </subcellularLocation>
</comment>
<dbReference type="GO" id="GO:0015165">
    <property type="term" value="F:pyrimidine nucleotide-sugar transmembrane transporter activity"/>
    <property type="evidence" value="ECO:0007669"/>
    <property type="project" value="InterPro"/>
</dbReference>
<feature type="transmembrane region" description="Helical" evidence="10">
    <location>
        <begin position="21"/>
        <end position="38"/>
    </location>
</feature>
<feature type="transmembrane region" description="Helical" evidence="10">
    <location>
        <begin position="195"/>
        <end position="214"/>
    </location>
</feature>
<proteinExistence type="inferred from homology"/>
<feature type="transmembrane region" description="Helical" evidence="10">
    <location>
        <begin position="50"/>
        <end position="74"/>
    </location>
</feature>
<keyword evidence="8 10" id="KW-0472">Membrane</keyword>
<dbReference type="GO" id="GO:0016121">
    <property type="term" value="P:carotene catabolic process"/>
    <property type="evidence" value="ECO:0007669"/>
    <property type="project" value="TreeGrafter"/>
</dbReference>
<protein>
    <recommendedName>
        <fullName evidence="11">BRCT domain-containing protein</fullName>
    </recommendedName>
</protein>
<accession>A0A7J6L6Q3</accession>
<evidence type="ECO:0000256" key="10">
    <source>
        <dbReference type="SAM" id="Phobius"/>
    </source>
</evidence>
<comment type="similarity">
    <text evidence="2">Belongs to the carotenoid oxygenase family.</text>
</comment>
<dbReference type="InterPro" id="IPR004274">
    <property type="entry name" value="FCP1_dom"/>
</dbReference>
<evidence type="ECO:0000259" key="11">
    <source>
        <dbReference type="PROSITE" id="PS50172"/>
    </source>
</evidence>
<dbReference type="Pfam" id="PF00533">
    <property type="entry name" value="BRCT"/>
    <property type="match status" value="1"/>
</dbReference>
<dbReference type="SMART" id="SM00577">
    <property type="entry name" value="CPDc"/>
    <property type="match status" value="1"/>
</dbReference>
<evidence type="ECO:0000313" key="13">
    <source>
        <dbReference type="Proteomes" id="UP000570595"/>
    </source>
</evidence>
<dbReference type="SUPFAM" id="SSF52113">
    <property type="entry name" value="BRCT domain"/>
    <property type="match status" value="1"/>
</dbReference>
<evidence type="ECO:0000256" key="3">
    <source>
        <dbReference type="ARBA" id="ARBA00022692"/>
    </source>
</evidence>
<keyword evidence="7 9" id="KW-0408">Iron</keyword>
<feature type="domain" description="BRCT" evidence="11">
    <location>
        <begin position="606"/>
        <end position="690"/>
    </location>
</feature>
<organism evidence="12 13">
    <name type="scientific">Perkinsus olseni</name>
    <name type="common">Perkinsus atlanticus</name>
    <dbReference type="NCBI Taxonomy" id="32597"/>
    <lineage>
        <taxon>Eukaryota</taxon>
        <taxon>Sar</taxon>
        <taxon>Alveolata</taxon>
        <taxon>Perkinsozoa</taxon>
        <taxon>Perkinsea</taxon>
        <taxon>Perkinsida</taxon>
        <taxon>Perkinsidae</taxon>
        <taxon>Perkinsus</taxon>
    </lineage>
</organism>
<comment type="cofactor">
    <cofactor evidence="9">
        <name>Fe(2+)</name>
        <dbReference type="ChEBI" id="CHEBI:29033"/>
    </cofactor>
    <text evidence="9">Binds 1 Fe(2+) ion per subunit.</text>
</comment>
<dbReference type="Pfam" id="PF03055">
    <property type="entry name" value="RPE65"/>
    <property type="match status" value="1"/>
</dbReference>
<dbReference type="InterPro" id="IPR007271">
    <property type="entry name" value="Nuc_sug_transpt"/>
</dbReference>
<evidence type="ECO:0000256" key="1">
    <source>
        <dbReference type="ARBA" id="ARBA00004141"/>
    </source>
</evidence>
<dbReference type="InterPro" id="IPR023214">
    <property type="entry name" value="HAD_sf"/>
</dbReference>
<feature type="binding site" evidence="9">
    <location>
        <position position="944"/>
    </location>
    <ligand>
        <name>Fe cation</name>
        <dbReference type="ChEBI" id="CHEBI:24875"/>
        <note>catalytic</note>
    </ligand>
</feature>
<keyword evidence="6" id="KW-0560">Oxidoreductase</keyword>
<evidence type="ECO:0000256" key="5">
    <source>
        <dbReference type="ARBA" id="ARBA00022989"/>
    </source>
</evidence>
<evidence type="ECO:0000256" key="9">
    <source>
        <dbReference type="PIRSR" id="PIRSR604294-1"/>
    </source>
</evidence>
<dbReference type="Gene3D" id="3.40.50.10190">
    <property type="entry name" value="BRCT domain"/>
    <property type="match status" value="1"/>
</dbReference>
<evidence type="ECO:0000313" key="12">
    <source>
        <dbReference type="EMBL" id="KAF4654878.1"/>
    </source>
</evidence>
<dbReference type="GO" id="GO:0000139">
    <property type="term" value="C:Golgi membrane"/>
    <property type="evidence" value="ECO:0007669"/>
    <property type="project" value="InterPro"/>
</dbReference>
<comment type="caution">
    <text evidence="12">The sequence shown here is derived from an EMBL/GenBank/DDBJ whole genome shotgun (WGS) entry which is preliminary data.</text>
</comment>
<feature type="transmembrane region" description="Helical" evidence="10">
    <location>
        <begin position="164"/>
        <end position="183"/>
    </location>
</feature>
<name>A0A7J6L6Q3_PEROL</name>
<dbReference type="InterPro" id="IPR036420">
    <property type="entry name" value="BRCT_dom_sf"/>
</dbReference>
<feature type="transmembrane region" description="Helical" evidence="10">
    <location>
        <begin position="81"/>
        <end position="101"/>
    </location>
</feature>
<dbReference type="Pfam" id="PF04142">
    <property type="entry name" value="Nuc_sug_transp"/>
    <property type="match status" value="1"/>
</dbReference>
<keyword evidence="4 9" id="KW-0479">Metal-binding</keyword>
<evidence type="ECO:0000256" key="6">
    <source>
        <dbReference type="ARBA" id="ARBA00023002"/>
    </source>
</evidence>
<evidence type="ECO:0000256" key="8">
    <source>
        <dbReference type="ARBA" id="ARBA00023136"/>
    </source>
</evidence>
<keyword evidence="3 10" id="KW-0812">Transmembrane</keyword>
<sequence length="1767" mass="195925">MTEQLDESPPDEGRRPRRDGVTSKGLFFMALLALQFGSQPQLQSQFINRSVNTTMVVLLTEIVKLLFAIAFMLLEGRGRPCFAPLGIFGPSGSLVGCLSTWRPLPSLAVAALPAATYALQNQCIQTAYRNLDPLVFNLVNQTKLLWAAVLTYLILGRRQSSMQVLALSMLFVSAVLISIGQQSEGPSEYTERDPALGMFSIIVASALSGIGAAVSELALRSYNRNSYLFSAELAMYSALLVIGVEATANGGVPELHPDFYTGLPLIPILTQALGGIVVGQVTKHAGSVVPEGEEALVSWGLPVILRAKGVLHNRRYHPHSHSTLGFCKCTVDDRAMFGSATDTPRHLYIREVSSGTPAIEDERPTLSVLPAALSTNVMACLPREQRLVLAIDLDMLVVWSFEPATIALMAGSSHKRLQQPSRASGLGQVSVKGLNSEYPVCVRLRRGASEFVHRAAQAYDVGVISTKLSRSMVAAVAGSVDGGGGGIAFVRGNDDIGLGQDYSSIVPRDRGEIIVLSDDKTVCPAGGTLIETDPYRFPALEDLAQELISSTRAGHVPAVLKHIDENDHDGGVLKEVWINCLQRIQNLRVGLWQQYQLSGARAKAEVQRSVLQGCVICLGPKWPKDSRKVVERRLTEFGAAVWHNPLKARWEEVTHIICWRPEVDDEWRKKVNLPADLWAASKISVVHRAWAARVFALWIRPLEETFKMDRVKSVLGGEGKKAAALDWTEASHWTIMNTIGWNNAKGTKLDMWIEDVKGEIPEDIRGTFIRNGPGLLNVYGEELKHPIDGDGLVVALAFNNGRAHLRSRFVSTFSHRAEEAAGRMLYPGQMGSEPKLPAVPRRWRDPSHTNVLCWGGRVLSFHEYALPHRLCPRTLETVRQKEDLGKSQTLRRTSAHFRVDGHSRRLVTVSFESKSSQVQFNEYDQHWKHQKQITHQIPGLTYVHDFVLTPDFYIVHMTPFVSLDDFKHTKQAPGLLMKYHPELPSRLVVIPRSGDGPVRQCGIMPFHIFHFAHCDQKERNGKVAIELSALCLPEEFTMEFKDKFFLSNSNDAPGQMFHFSLTFSPGKDSVTAECVGTRRLGGPACGEFPTVHPLSHVVPASNRFIYLMGNTSKRVPFTSVIKIDRQAPETPVSMWKSPPGCTVGEPVFCPRVDRKGKVPRTAAEEEDGYIVVQVYDSGRHSTYFALLDARDISIGPICEASQAVALQFDFLSTEEKKLGKIFGDSSDITYGPDNSTEEGAPWYSKLAEADKDRLRYKQCKRDHSEVTVAEFKGGREVLLDVKPTKGVAERLDIGSYGQMSSLQDLDELSAGMEQSLRKQILRAWFKEWTVQGVYQGICDFYREHLGCEFDEVLPEYLASSHLSQLVRQNVTGYKLWALTVQHGGNNSGEGALELGRSAAHPSLVRSVLLRGGSKILSHYLLANNVVNRTSVPVKLLLLLSNRMLKKDQKLALCLFHVDVADRSPRSSNKAGHSEGTKDFLPQLMACAVDTGTNLVLECDDNITQISLIDPESHSVVELADFTMESVRHVFVPNLLSDRPTATAEGRAGDYQRDDAGHFDALWRLFGGHPATLRKLSEYFDEATKMDKAERTKKEMEMREHRKRGKMRDIVSPCVFEGTIRKNDALRNCATVLMSTDPSAPLRADLAIFDEQIAELMNSRPLQNIRRGLADLSSGSMCPVEYKVIVLESVRHIVKRCTRDGGIVVPAGLTLADIRHPVVVGMLHANLLSCKWKPVPRVQVASVLTRRLLLDWADSEFDAMTPIDKAKY</sequence>
<dbReference type="PANTHER" id="PTHR10543">
    <property type="entry name" value="BETA-CAROTENE DIOXYGENASE"/>
    <property type="match status" value="1"/>
</dbReference>
<dbReference type="PANTHER" id="PTHR10543:SF89">
    <property type="entry name" value="CAROTENOID 9,10(9',10')-CLEAVAGE DIOXYGENASE 1"/>
    <property type="match status" value="1"/>
</dbReference>
<reference evidence="12 13" key="1">
    <citation type="submission" date="2020-04" db="EMBL/GenBank/DDBJ databases">
        <title>Perkinsus olseni comparative genomics.</title>
        <authorList>
            <person name="Bogema D.R."/>
        </authorList>
    </citation>
    <scope>NUCLEOTIDE SEQUENCE [LARGE SCALE GENOMIC DNA]</scope>
    <source>
        <strain evidence="12">ATCC PRA-179</strain>
    </source>
</reference>
<evidence type="ECO:0000256" key="7">
    <source>
        <dbReference type="ARBA" id="ARBA00023004"/>
    </source>
</evidence>
<dbReference type="Proteomes" id="UP000570595">
    <property type="component" value="Unassembled WGS sequence"/>
</dbReference>
<feature type="transmembrane region" description="Helical" evidence="10">
    <location>
        <begin position="226"/>
        <end position="244"/>
    </location>
</feature>
<feature type="transmembrane region" description="Helical" evidence="10">
    <location>
        <begin position="134"/>
        <end position="155"/>
    </location>
</feature>
<dbReference type="GO" id="GO:0046872">
    <property type="term" value="F:metal ion binding"/>
    <property type="evidence" value="ECO:0007669"/>
    <property type="project" value="UniProtKB-KW"/>
</dbReference>